<dbReference type="AlphaFoldDB" id="A0A8B6CC26"/>
<dbReference type="EMBL" id="UYJE01001573">
    <property type="protein sequence ID" value="VDI03262.1"/>
    <property type="molecule type" value="Genomic_DNA"/>
</dbReference>
<dbReference type="Gene3D" id="3.40.50.300">
    <property type="entry name" value="P-loop containing nucleotide triphosphate hydrolases"/>
    <property type="match status" value="1"/>
</dbReference>
<protein>
    <submittedName>
        <fullName evidence="1">Uncharacterized protein</fullName>
    </submittedName>
</protein>
<evidence type="ECO:0000313" key="1">
    <source>
        <dbReference type="EMBL" id="VDI03262.1"/>
    </source>
</evidence>
<sequence>MVDKNAAISLYADDIARIAPNENSLQIKYYLGTDRKSSESSITSEVVKNPGMIGMLKKLFGIERHVEEIKVSMTEEKFLQESLKVGRKKIHHRKIVPVIIWDFGGQDVFYSTHQTFLTYRAIYLIVLDGHRNLDDPCPFEQYLPGKSGPKTARGNLDSVEVISNNLDL</sequence>
<dbReference type="InterPro" id="IPR027417">
    <property type="entry name" value="P-loop_NTPase"/>
</dbReference>
<evidence type="ECO:0000313" key="2">
    <source>
        <dbReference type="Proteomes" id="UP000596742"/>
    </source>
</evidence>
<dbReference type="Proteomes" id="UP000596742">
    <property type="component" value="Unassembled WGS sequence"/>
</dbReference>
<keyword evidence="2" id="KW-1185">Reference proteome</keyword>
<organism evidence="1 2">
    <name type="scientific">Mytilus galloprovincialis</name>
    <name type="common">Mediterranean mussel</name>
    <dbReference type="NCBI Taxonomy" id="29158"/>
    <lineage>
        <taxon>Eukaryota</taxon>
        <taxon>Metazoa</taxon>
        <taxon>Spiralia</taxon>
        <taxon>Lophotrochozoa</taxon>
        <taxon>Mollusca</taxon>
        <taxon>Bivalvia</taxon>
        <taxon>Autobranchia</taxon>
        <taxon>Pteriomorphia</taxon>
        <taxon>Mytilida</taxon>
        <taxon>Mytiloidea</taxon>
        <taxon>Mytilidae</taxon>
        <taxon>Mytilinae</taxon>
        <taxon>Mytilus</taxon>
    </lineage>
</organism>
<dbReference type="Pfam" id="PF08477">
    <property type="entry name" value="Roc"/>
    <property type="match status" value="1"/>
</dbReference>
<gene>
    <name evidence="1" type="ORF">MGAL_10B002998</name>
</gene>
<accession>A0A8B6CC26</accession>
<proteinExistence type="predicted"/>
<name>A0A8B6CC26_MYTGA</name>
<dbReference type="OrthoDB" id="5985816at2759"/>
<comment type="caution">
    <text evidence="1">The sequence shown here is derived from an EMBL/GenBank/DDBJ whole genome shotgun (WGS) entry which is preliminary data.</text>
</comment>
<reference evidence="1" key="1">
    <citation type="submission" date="2018-11" db="EMBL/GenBank/DDBJ databases">
        <authorList>
            <person name="Alioto T."/>
            <person name="Alioto T."/>
        </authorList>
    </citation>
    <scope>NUCLEOTIDE SEQUENCE</scope>
</reference>